<evidence type="ECO:0000256" key="2">
    <source>
        <dbReference type="SAM" id="Coils"/>
    </source>
</evidence>
<keyword evidence="2" id="KW-0175">Coiled coil</keyword>
<sequence>MDAGAYRIPDSSEAVCSSCVKLLEQEIDPKIQATDSDEELVYIKSQLIEQYGRLNGPSCQAYLERYIASQEPVIKKIRKKREEENEKKSLEERNSQITEEDINNYMSTSGFNFEGYVIKKYCRIVNGYVVLETGFLSEFAASFNDMFGEESNAFANKMQIAQEAAMKKMIRQSILSGGNAVIGVNFSYVKFSSNMIGVAANGTSVMIEQV</sequence>
<proteinExistence type="inferred from homology"/>
<evidence type="ECO:0000313" key="4">
    <source>
        <dbReference type="Proteomes" id="UP000515860"/>
    </source>
</evidence>
<name>A0A7G9GD15_9FIRM</name>
<reference evidence="3 4" key="1">
    <citation type="submission" date="2020-08" db="EMBL/GenBank/DDBJ databases">
        <authorList>
            <person name="Liu C."/>
            <person name="Sun Q."/>
        </authorList>
    </citation>
    <scope>NUCLEOTIDE SEQUENCE [LARGE SCALE GENOMIC DNA]</scope>
    <source>
        <strain evidence="3 4">NSJ-29</strain>
    </source>
</reference>
<dbReference type="RefSeq" id="WP_118645829.1">
    <property type="nucleotide sequence ID" value="NZ_CP060635.1"/>
</dbReference>
<dbReference type="InterPro" id="IPR002765">
    <property type="entry name" value="UPF0145_YbjQ-like"/>
</dbReference>
<dbReference type="AlphaFoldDB" id="A0A7G9GD15"/>
<evidence type="ECO:0000256" key="1">
    <source>
        <dbReference type="ARBA" id="ARBA00010751"/>
    </source>
</evidence>
<evidence type="ECO:0000313" key="3">
    <source>
        <dbReference type="EMBL" id="QNM08697.1"/>
    </source>
</evidence>
<dbReference type="PANTHER" id="PTHR34068:SF1">
    <property type="entry name" value="UPF0145 PROTEIN YBJQ"/>
    <property type="match status" value="1"/>
</dbReference>
<protein>
    <submittedName>
        <fullName evidence="3">Heavy metal-binding domain-containing protein</fullName>
    </submittedName>
</protein>
<dbReference type="SUPFAM" id="SSF117782">
    <property type="entry name" value="YbjQ-like"/>
    <property type="match status" value="1"/>
</dbReference>
<feature type="coiled-coil region" evidence="2">
    <location>
        <begin position="73"/>
        <end position="100"/>
    </location>
</feature>
<dbReference type="Proteomes" id="UP000515860">
    <property type="component" value="Chromosome"/>
</dbReference>
<accession>A0A7G9GD15</accession>
<organism evidence="3 4">
    <name type="scientific">Wansuia hejianensis</name>
    <dbReference type="NCBI Taxonomy" id="2763667"/>
    <lineage>
        <taxon>Bacteria</taxon>
        <taxon>Bacillati</taxon>
        <taxon>Bacillota</taxon>
        <taxon>Clostridia</taxon>
        <taxon>Lachnospirales</taxon>
        <taxon>Lachnospiraceae</taxon>
        <taxon>Wansuia</taxon>
    </lineage>
</organism>
<gene>
    <name evidence="3" type="ORF">H9Q79_17985</name>
</gene>
<dbReference type="EMBL" id="CP060635">
    <property type="protein sequence ID" value="QNM08697.1"/>
    <property type="molecule type" value="Genomic_DNA"/>
</dbReference>
<dbReference type="PANTHER" id="PTHR34068">
    <property type="entry name" value="UPF0145 PROTEIN YBJQ"/>
    <property type="match status" value="1"/>
</dbReference>
<dbReference type="Pfam" id="PF01906">
    <property type="entry name" value="YbjQ_1"/>
    <property type="match status" value="1"/>
</dbReference>
<dbReference type="InterPro" id="IPR035439">
    <property type="entry name" value="UPF0145_dom_sf"/>
</dbReference>
<comment type="similarity">
    <text evidence="1">Belongs to the UPF0145 family.</text>
</comment>
<keyword evidence="4" id="KW-1185">Reference proteome</keyword>
<dbReference type="Gene3D" id="3.30.110.70">
    <property type="entry name" value="Hypothetical protein apc22750. Chain B"/>
    <property type="match status" value="1"/>
</dbReference>
<dbReference type="KEGG" id="whj:H9Q79_17985"/>